<evidence type="ECO:0000313" key="8">
    <source>
        <dbReference type="Proteomes" id="UP000186804"/>
    </source>
</evidence>
<comment type="subcellular location">
    <subcellularLocation>
        <location evidence="5">Cytoplasm</location>
    </subcellularLocation>
</comment>
<dbReference type="InterPro" id="IPR026635">
    <property type="entry name" value="Efm4/METTL10"/>
</dbReference>
<protein>
    <recommendedName>
        <fullName evidence="5">Protein-lysine N-methyltransferase cand_033590</fullName>
        <ecNumber evidence="5">2.1.1.-</ecNumber>
    </recommendedName>
</protein>
<evidence type="ECO:0000256" key="5">
    <source>
        <dbReference type="HAMAP-Rule" id="MF_03188"/>
    </source>
</evidence>
<dbReference type="InterPro" id="IPR029063">
    <property type="entry name" value="SAM-dependent_MTases_sf"/>
</dbReference>
<keyword evidence="4 5" id="KW-0949">S-adenosyl-L-methionine</keyword>
<reference evidence="7 8" key="1">
    <citation type="submission" date="2016-10" db="EMBL/GenBank/DDBJ databases">
        <title>Reductive evolution of mitochondrial metabolism and differential evolution of invasion-related proteins in Cryptosporidium.</title>
        <authorList>
            <person name="Liu S."/>
            <person name="Roellig D.M."/>
            <person name="Guo Y."/>
            <person name="Li N."/>
            <person name="Frace M.A."/>
            <person name="Tang K."/>
            <person name="Zhang L."/>
            <person name="Feng Y."/>
            <person name="Xiao L."/>
        </authorList>
    </citation>
    <scope>NUCLEOTIDE SEQUENCE [LARGE SCALE GENOMIC DNA]</scope>
    <source>
        <strain evidence="7">30847</strain>
    </source>
</reference>
<dbReference type="EMBL" id="LRBS01000002">
    <property type="protein sequence ID" value="OII78301.1"/>
    <property type="molecule type" value="Genomic_DNA"/>
</dbReference>
<gene>
    <name evidence="7" type="ORF">cand_033590</name>
</gene>
<dbReference type="SUPFAM" id="SSF53335">
    <property type="entry name" value="S-adenosyl-L-methionine-dependent methyltransferases"/>
    <property type="match status" value="1"/>
</dbReference>
<comment type="caution">
    <text evidence="7">The sequence shown here is derived from an EMBL/GenBank/DDBJ whole genome shotgun (WGS) entry which is preliminary data.</text>
</comment>
<dbReference type="OrthoDB" id="540004at2759"/>
<keyword evidence="3 5" id="KW-0808">Transferase</keyword>
<dbReference type="CDD" id="cd02440">
    <property type="entry name" value="AdoMet_MTases"/>
    <property type="match status" value="1"/>
</dbReference>
<dbReference type="GO" id="GO:0032259">
    <property type="term" value="P:methylation"/>
    <property type="evidence" value="ECO:0007669"/>
    <property type="project" value="UniProtKB-KW"/>
</dbReference>
<evidence type="ECO:0000256" key="2">
    <source>
        <dbReference type="ARBA" id="ARBA00022603"/>
    </source>
</evidence>
<dbReference type="GO" id="GO:0016279">
    <property type="term" value="F:protein-lysine N-methyltransferase activity"/>
    <property type="evidence" value="ECO:0007669"/>
    <property type="project" value="UniProtKB-UniRule"/>
</dbReference>
<name>A0A1J4MZB2_9CRYT</name>
<evidence type="ECO:0000259" key="6">
    <source>
        <dbReference type="Pfam" id="PF13847"/>
    </source>
</evidence>
<organism evidence="7 8">
    <name type="scientific">Cryptosporidium andersoni</name>
    <dbReference type="NCBI Taxonomy" id="117008"/>
    <lineage>
        <taxon>Eukaryota</taxon>
        <taxon>Sar</taxon>
        <taxon>Alveolata</taxon>
        <taxon>Apicomplexa</taxon>
        <taxon>Conoidasida</taxon>
        <taxon>Coccidia</taxon>
        <taxon>Eucoccidiorida</taxon>
        <taxon>Eimeriorina</taxon>
        <taxon>Cryptosporidiidae</taxon>
        <taxon>Cryptosporidium</taxon>
    </lineage>
</organism>
<accession>A0A1J4MZB2</accession>
<proteinExistence type="inferred from homology"/>
<sequence>MTNQIQNQSVLTQKHYWDEFYQDELKLYNELGIRGEEWFDIYIESIIQWIKSIESINSKSLLLDIGCGNGMFLIDLVRAINLEKAVGIDYIPSAIELAKKIVSKEQLSSKIELYPIDLLSGHLVSNEIDFKNKKIYKDIGIFDVIVDKGTYDVFVMKNETIKYRQSILRYLKSESILIITSCNSTPDELIEEFTSNSKFTVLSNLRHKTFSYSGSQGQVLASVAFKYCE</sequence>
<evidence type="ECO:0000313" key="7">
    <source>
        <dbReference type="EMBL" id="OII78301.1"/>
    </source>
</evidence>
<dbReference type="Pfam" id="PF13847">
    <property type="entry name" value="Methyltransf_31"/>
    <property type="match status" value="1"/>
</dbReference>
<dbReference type="RefSeq" id="XP_067070147.1">
    <property type="nucleotide sequence ID" value="XM_067213585.1"/>
</dbReference>
<evidence type="ECO:0000256" key="1">
    <source>
        <dbReference type="ARBA" id="ARBA00022490"/>
    </source>
</evidence>
<dbReference type="GO" id="GO:0005737">
    <property type="term" value="C:cytoplasm"/>
    <property type="evidence" value="ECO:0007669"/>
    <property type="project" value="UniProtKB-SubCell"/>
</dbReference>
<dbReference type="PANTHER" id="PTHR12843:SF5">
    <property type="entry name" value="EEF1A LYSINE METHYLTRANSFERASE 2"/>
    <property type="match status" value="1"/>
</dbReference>
<keyword evidence="8" id="KW-1185">Reference proteome</keyword>
<dbReference type="VEuPathDB" id="CryptoDB:cand_033590"/>
<dbReference type="Gene3D" id="3.40.50.150">
    <property type="entry name" value="Vaccinia Virus protein VP39"/>
    <property type="match status" value="1"/>
</dbReference>
<dbReference type="EC" id="2.1.1.-" evidence="5"/>
<comment type="function">
    <text evidence="5">S-adenosyl-L-methionine-dependent protein-lysine N-methyltransferase that methylates elongation factor 1-alpha.</text>
</comment>
<evidence type="ECO:0000256" key="3">
    <source>
        <dbReference type="ARBA" id="ARBA00022679"/>
    </source>
</evidence>
<dbReference type="InterPro" id="IPR025714">
    <property type="entry name" value="Methyltranfer_dom"/>
</dbReference>
<dbReference type="PANTHER" id="PTHR12843">
    <property type="entry name" value="PROTEIN-LYSINE N-METHYLTRANSFERASE METTL10"/>
    <property type="match status" value="1"/>
</dbReference>
<dbReference type="AlphaFoldDB" id="A0A1J4MZB2"/>
<feature type="domain" description="Methyltransferase" evidence="6">
    <location>
        <begin position="58"/>
        <end position="199"/>
    </location>
</feature>
<keyword evidence="1 5" id="KW-0963">Cytoplasm</keyword>
<keyword evidence="2 5" id="KW-0489">Methyltransferase</keyword>
<dbReference type="Proteomes" id="UP000186804">
    <property type="component" value="Unassembled WGS sequence"/>
</dbReference>
<dbReference type="HAMAP" id="MF_03188">
    <property type="entry name" value="Methyltr_EFM4"/>
    <property type="match status" value="1"/>
</dbReference>
<dbReference type="GeneID" id="92367543"/>
<comment type="similarity">
    <text evidence="5">Belongs to the class I-like SAM-binding methyltransferase superfamily. EFM4 family.</text>
</comment>
<evidence type="ECO:0000256" key="4">
    <source>
        <dbReference type="ARBA" id="ARBA00022691"/>
    </source>
</evidence>